<dbReference type="EMBL" id="JACJTB010000011">
    <property type="protein sequence ID" value="MBD2594875.1"/>
    <property type="molecule type" value="Genomic_DNA"/>
</dbReference>
<sequence length="88" mass="9833">MGFAGLPIAEIATYYSMTVAQVFSLDNQLRTAYKCHKAHWALENAKAIMAQTSSEIHQQGTSDSVSDTRVTLWAISGWSEFLTTYNNR</sequence>
<gene>
    <name evidence="1" type="ORF">H6G74_11115</name>
</gene>
<protein>
    <submittedName>
        <fullName evidence="1">Uncharacterized protein</fullName>
    </submittedName>
</protein>
<name>A0ABR8FV72_9NOSO</name>
<comment type="caution">
    <text evidence="1">The sequence shown here is derived from an EMBL/GenBank/DDBJ whole genome shotgun (WGS) entry which is preliminary data.</text>
</comment>
<dbReference type="RefSeq" id="WP_190967718.1">
    <property type="nucleotide sequence ID" value="NZ_JACJTB010000011.1"/>
</dbReference>
<dbReference type="Proteomes" id="UP000603457">
    <property type="component" value="Unassembled WGS sequence"/>
</dbReference>
<evidence type="ECO:0000313" key="2">
    <source>
        <dbReference type="Proteomes" id="UP000603457"/>
    </source>
</evidence>
<reference evidence="1 2" key="1">
    <citation type="journal article" date="2020" name="ISME J.">
        <title>Comparative genomics reveals insights into cyanobacterial evolution and habitat adaptation.</title>
        <authorList>
            <person name="Chen M.Y."/>
            <person name="Teng W.K."/>
            <person name="Zhao L."/>
            <person name="Hu C.X."/>
            <person name="Zhou Y.K."/>
            <person name="Han B.P."/>
            <person name="Song L.R."/>
            <person name="Shu W.S."/>
        </authorList>
    </citation>
    <scope>NUCLEOTIDE SEQUENCE [LARGE SCALE GENOMIC DNA]</scope>
    <source>
        <strain evidence="1 2">FACHB-130</strain>
    </source>
</reference>
<evidence type="ECO:0000313" key="1">
    <source>
        <dbReference type="EMBL" id="MBD2594875.1"/>
    </source>
</evidence>
<accession>A0ABR8FV72</accession>
<keyword evidence="2" id="KW-1185">Reference proteome</keyword>
<proteinExistence type="predicted"/>
<organism evidence="1 2">
    <name type="scientific">Nostoc spongiaeforme FACHB-130</name>
    <dbReference type="NCBI Taxonomy" id="1357510"/>
    <lineage>
        <taxon>Bacteria</taxon>
        <taxon>Bacillati</taxon>
        <taxon>Cyanobacteriota</taxon>
        <taxon>Cyanophyceae</taxon>
        <taxon>Nostocales</taxon>
        <taxon>Nostocaceae</taxon>
        <taxon>Nostoc</taxon>
    </lineage>
</organism>